<keyword evidence="2" id="KW-0689">Ribosomal protein</keyword>
<dbReference type="GO" id="GO:0000463">
    <property type="term" value="P:maturation of LSU-rRNA from tricistronic rRNA transcript (SSU-rRNA, 5.8S rRNA, LSU-rRNA)"/>
    <property type="evidence" value="ECO:0007669"/>
    <property type="project" value="TreeGrafter"/>
</dbReference>
<dbReference type="Pfam" id="PF00327">
    <property type="entry name" value="Ribosomal_L30"/>
    <property type="match status" value="1"/>
</dbReference>
<dbReference type="GO" id="GO:0003723">
    <property type="term" value="F:RNA binding"/>
    <property type="evidence" value="ECO:0007669"/>
    <property type="project" value="TreeGrafter"/>
</dbReference>
<evidence type="ECO:0000256" key="2">
    <source>
        <dbReference type="ARBA" id="ARBA00022980"/>
    </source>
</evidence>
<evidence type="ECO:0000313" key="6">
    <source>
        <dbReference type="EMBL" id="CAD8574572.1"/>
    </source>
</evidence>
<dbReference type="GO" id="GO:0022625">
    <property type="term" value="C:cytosolic large ribosomal subunit"/>
    <property type="evidence" value="ECO:0007669"/>
    <property type="project" value="TreeGrafter"/>
</dbReference>
<evidence type="ECO:0000259" key="5">
    <source>
        <dbReference type="Pfam" id="PF00327"/>
    </source>
</evidence>
<dbReference type="InterPro" id="IPR039699">
    <property type="entry name" value="Ribosomal_uL30"/>
</dbReference>
<dbReference type="CDD" id="cd01657">
    <property type="entry name" value="Ribosomal_L7_archeal_euk"/>
    <property type="match status" value="1"/>
</dbReference>
<dbReference type="InterPro" id="IPR035808">
    <property type="entry name" value="Ribosomal_uL30_euk_arc"/>
</dbReference>
<proteinExistence type="inferred from homology"/>
<feature type="domain" description="Large ribosomal subunit protein uL30-like ferredoxin-like fold" evidence="5">
    <location>
        <begin position="122"/>
        <end position="175"/>
    </location>
</feature>
<dbReference type="PANTHER" id="PTHR11524:SF16">
    <property type="entry name" value="LARGE RIBOSOMAL SUBUNIT PROTEIN UL30"/>
    <property type="match status" value="1"/>
</dbReference>
<dbReference type="AlphaFoldDB" id="A0A6T5V9I4"/>
<dbReference type="InterPro" id="IPR016082">
    <property type="entry name" value="Ribosomal_uL30_ferredoxin-like"/>
</dbReference>
<dbReference type="Gene3D" id="3.30.1390.20">
    <property type="entry name" value="Ribosomal protein L30, ferredoxin-like fold domain"/>
    <property type="match status" value="1"/>
</dbReference>
<dbReference type="InterPro" id="IPR036919">
    <property type="entry name" value="Ribo_uL30_ferredoxin-like_sf"/>
</dbReference>
<organism evidence="7">
    <name type="scientific">Leptocylindrus aporus</name>
    <dbReference type="NCBI Taxonomy" id="1398097"/>
    <lineage>
        <taxon>Eukaryota</taxon>
        <taxon>Sar</taxon>
        <taxon>Stramenopiles</taxon>
        <taxon>Ochrophyta</taxon>
        <taxon>Bacillariophyta</taxon>
        <taxon>Coscinodiscophyceae</taxon>
        <taxon>Chaetocerotophycidae</taxon>
        <taxon>Leptocylindrales</taxon>
        <taxon>Leptocylindraceae</taxon>
        <taxon>Leptocylindrus</taxon>
    </lineage>
</organism>
<dbReference type="EMBL" id="HBEU01001073">
    <property type="protein sequence ID" value="CAD8574573.1"/>
    <property type="molecule type" value="Transcribed_RNA"/>
</dbReference>
<evidence type="ECO:0000256" key="3">
    <source>
        <dbReference type="ARBA" id="ARBA00023274"/>
    </source>
</evidence>
<evidence type="ECO:0000256" key="1">
    <source>
        <dbReference type="ARBA" id="ARBA00007594"/>
    </source>
</evidence>
<dbReference type="EMBL" id="HBEU01001072">
    <property type="protein sequence ID" value="CAD8574572.1"/>
    <property type="molecule type" value="Transcribed_RNA"/>
</dbReference>
<dbReference type="Gene3D" id="1.10.15.30">
    <property type="match status" value="1"/>
</dbReference>
<feature type="region of interest" description="Disordered" evidence="4">
    <location>
        <begin position="83"/>
        <end position="105"/>
    </location>
</feature>
<keyword evidence="3" id="KW-0687">Ribonucleoprotein</keyword>
<evidence type="ECO:0000313" key="7">
    <source>
        <dbReference type="EMBL" id="CAD8574573.1"/>
    </source>
</evidence>
<protein>
    <recommendedName>
        <fullName evidence="5">Large ribosomal subunit protein uL30-like ferredoxin-like fold domain-containing protein</fullName>
    </recommendedName>
</protein>
<dbReference type="SUPFAM" id="SSF55129">
    <property type="entry name" value="Ribosomal protein L30p/L7e"/>
    <property type="match status" value="1"/>
</dbReference>
<reference evidence="7" key="1">
    <citation type="submission" date="2021-01" db="EMBL/GenBank/DDBJ databases">
        <authorList>
            <person name="Corre E."/>
            <person name="Pelletier E."/>
            <person name="Niang G."/>
            <person name="Scheremetjew M."/>
            <person name="Finn R."/>
            <person name="Kale V."/>
            <person name="Holt S."/>
            <person name="Cochrane G."/>
            <person name="Meng A."/>
            <person name="Brown T."/>
            <person name="Cohen L."/>
        </authorList>
    </citation>
    <scope>NUCLEOTIDE SEQUENCE</scope>
    <source>
        <strain evidence="7">B651</strain>
    </source>
</reference>
<dbReference type="PANTHER" id="PTHR11524">
    <property type="entry name" value="60S RIBOSOMAL PROTEIN L7"/>
    <property type="match status" value="1"/>
</dbReference>
<accession>A0A6T5V9I4</accession>
<evidence type="ECO:0000256" key="4">
    <source>
        <dbReference type="SAM" id="MobiDB-lite"/>
    </source>
</evidence>
<sequence length="286" mass="33271">MSALKEGKGPLVPETILKRKHDLDELKAKREANKNRRGNRKVFRKNKTIKIIKPEKFLMDSRNRANHTRRFYRVKKLGMQKRASDSVLIKERETEESRQNPDVTKEPIMEKYQANSMKAKFVFVIRIRGSSKRVPIPSQIRKTLFNMRLRSQYDGVFLKYNEITRKMLQLVEPFVVYGTLSKSAVQNLITRRGHCKVDGKRVPISDNIVIEEKLGDEHGIICVEDLVHEIFSVGESFKHANSFLWPFQLSAPKSKFEKNTLKYKEGGKNEYGDQGEAMDEVLRSML</sequence>
<gene>
    <name evidence="6" type="ORF">LDAN0322_LOCUS717</name>
    <name evidence="7" type="ORF">LDAN0322_LOCUS718</name>
</gene>
<comment type="similarity">
    <text evidence="1">Belongs to the universal ribosomal protein uL30 family.</text>
</comment>
<dbReference type="GO" id="GO:0003735">
    <property type="term" value="F:structural constituent of ribosome"/>
    <property type="evidence" value="ECO:0007669"/>
    <property type="project" value="TreeGrafter"/>
</dbReference>
<name>A0A6T5V9I4_9STRA</name>